<organism evidence="1">
    <name type="scientific">viral metagenome</name>
    <dbReference type="NCBI Taxonomy" id="1070528"/>
    <lineage>
        <taxon>unclassified sequences</taxon>
        <taxon>metagenomes</taxon>
        <taxon>organismal metagenomes</taxon>
    </lineage>
</organism>
<proteinExistence type="predicted"/>
<reference evidence="1" key="1">
    <citation type="journal article" date="2020" name="Nature">
        <title>Giant virus diversity and host interactions through global metagenomics.</title>
        <authorList>
            <person name="Schulz F."/>
            <person name="Roux S."/>
            <person name="Paez-Espino D."/>
            <person name="Jungbluth S."/>
            <person name="Walsh D.A."/>
            <person name="Denef V.J."/>
            <person name="McMahon K.D."/>
            <person name="Konstantinidis K.T."/>
            <person name="Eloe-Fadrosh E.A."/>
            <person name="Kyrpides N.C."/>
            <person name="Woyke T."/>
        </authorList>
    </citation>
    <scope>NUCLEOTIDE SEQUENCE</scope>
    <source>
        <strain evidence="1">GVMAG-M-3300009155-48</strain>
    </source>
</reference>
<dbReference type="EMBL" id="MN738924">
    <property type="protein sequence ID" value="QHT31635.1"/>
    <property type="molecule type" value="Genomic_DNA"/>
</dbReference>
<accession>A0A6C0EWM4</accession>
<sequence>MRTFYLLHVFFVFLYTLQKSFCIKNPVATTKPMIEKPKINLCNNCKHYIEILYKESTLIGNYYGQCAKFMDINDITGEVDYLSALIARNDETKCGRNGTLFEK</sequence>
<evidence type="ECO:0000313" key="1">
    <source>
        <dbReference type="EMBL" id="QHT31635.1"/>
    </source>
</evidence>
<name>A0A6C0EWM4_9ZZZZ</name>
<protein>
    <submittedName>
        <fullName evidence="1">Uncharacterized protein</fullName>
    </submittedName>
</protein>
<dbReference type="AlphaFoldDB" id="A0A6C0EWM4"/>